<protein>
    <submittedName>
        <fullName evidence="1">Reverse transcriptase domain-containing protein</fullName>
    </submittedName>
</protein>
<organism evidence="1">
    <name type="scientific">Tanacetum cinerariifolium</name>
    <name type="common">Dalmatian daisy</name>
    <name type="synonym">Chrysanthemum cinerariifolium</name>
    <dbReference type="NCBI Taxonomy" id="118510"/>
    <lineage>
        <taxon>Eukaryota</taxon>
        <taxon>Viridiplantae</taxon>
        <taxon>Streptophyta</taxon>
        <taxon>Embryophyta</taxon>
        <taxon>Tracheophyta</taxon>
        <taxon>Spermatophyta</taxon>
        <taxon>Magnoliopsida</taxon>
        <taxon>eudicotyledons</taxon>
        <taxon>Gunneridae</taxon>
        <taxon>Pentapetalae</taxon>
        <taxon>asterids</taxon>
        <taxon>campanulids</taxon>
        <taxon>Asterales</taxon>
        <taxon>Asteraceae</taxon>
        <taxon>Asteroideae</taxon>
        <taxon>Anthemideae</taxon>
        <taxon>Anthemidinae</taxon>
        <taxon>Tanacetum</taxon>
    </lineage>
</organism>
<accession>A0A699HFL7</accession>
<dbReference type="InterPro" id="IPR021109">
    <property type="entry name" value="Peptidase_aspartic_dom_sf"/>
</dbReference>
<dbReference type="GO" id="GO:0003964">
    <property type="term" value="F:RNA-directed DNA polymerase activity"/>
    <property type="evidence" value="ECO:0007669"/>
    <property type="project" value="UniProtKB-KW"/>
</dbReference>
<reference evidence="1" key="1">
    <citation type="journal article" date="2019" name="Sci. Rep.">
        <title>Draft genome of Tanacetum cinerariifolium, the natural source of mosquito coil.</title>
        <authorList>
            <person name="Yamashiro T."/>
            <person name="Shiraishi A."/>
            <person name="Satake H."/>
            <person name="Nakayama K."/>
        </authorList>
    </citation>
    <scope>NUCLEOTIDE SEQUENCE</scope>
</reference>
<dbReference type="Gene3D" id="2.40.70.10">
    <property type="entry name" value="Acid Proteases"/>
    <property type="match status" value="1"/>
</dbReference>
<sequence>MGEMFRLLKELTTSQTLEKVLVRDEARHRVTKHINAISLVKILEEKCTQDDAISNNDIVRLDGSDTVVSLKEVDKENEAGNGTGDEVVKSAEEKLKKIDEKNPERQPTLSKMKQKTYNLFSKGTLHDAILKKKRLNDERPAKTDIRLSLASHLYIYPLGIAEEVLVNVAGYVYPVDFMILDIKEDEKRPFILGTPFLTTTKAVIKFDKGTITLRPGKSKMSFHRLPESLCRIEKTINKAYSPHYDHK</sequence>
<proteinExistence type="predicted"/>
<evidence type="ECO:0000313" key="1">
    <source>
        <dbReference type="EMBL" id="GEY15888.1"/>
    </source>
</evidence>
<name>A0A699HFL7_TANCI</name>
<dbReference type="PANTHER" id="PTHR33067:SF39">
    <property type="entry name" value="TRANSCRIPTION FACTOR INTERACTOR AND REGULATOR CCHC(ZN) FAMILY"/>
    <property type="match status" value="1"/>
</dbReference>
<dbReference type="EMBL" id="BKCJ010156272">
    <property type="protein sequence ID" value="GEY15888.1"/>
    <property type="molecule type" value="Genomic_DNA"/>
</dbReference>
<gene>
    <name evidence="1" type="ORF">Tci_387862</name>
</gene>
<dbReference type="AlphaFoldDB" id="A0A699HFL7"/>
<dbReference type="PANTHER" id="PTHR33067">
    <property type="entry name" value="RNA-DIRECTED DNA POLYMERASE-RELATED"/>
    <property type="match status" value="1"/>
</dbReference>
<keyword evidence="1" id="KW-0548">Nucleotidyltransferase</keyword>
<comment type="caution">
    <text evidence="1">The sequence shown here is derived from an EMBL/GenBank/DDBJ whole genome shotgun (WGS) entry which is preliminary data.</text>
</comment>
<keyword evidence="1" id="KW-0808">Transferase</keyword>
<keyword evidence="1" id="KW-0695">RNA-directed DNA polymerase</keyword>